<keyword evidence="5" id="KW-1185">Reference proteome</keyword>
<feature type="region of interest" description="Disordered" evidence="1">
    <location>
        <begin position="561"/>
        <end position="686"/>
    </location>
</feature>
<keyword evidence="4" id="KW-0675">Receptor</keyword>
<protein>
    <submittedName>
        <fullName evidence="4">Interleukin-6 receptor subunit beta</fullName>
    </submittedName>
</protein>
<keyword evidence="2" id="KW-1133">Transmembrane helix</keyword>
<dbReference type="STRING" id="6573.A0A210PV50"/>
<dbReference type="SMART" id="SM00060">
    <property type="entry name" value="FN3"/>
    <property type="match status" value="4"/>
</dbReference>
<evidence type="ECO:0000256" key="2">
    <source>
        <dbReference type="SAM" id="Phobius"/>
    </source>
</evidence>
<dbReference type="InterPro" id="IPR013783">
    <property type="entry name" value="Ig-like_fold"/>
</dbReference>
<feature type="region of interest" description="Disordered" evidence="1">
    <location>
        <begin position="526"/>
        <end position="548"/>
    </location>
</feature>
<dbReference type="Gene3D" id="2.60.40.10">
    <property type="entry name" value="Immunoglobulins"/>
    <property type="match status" value="3"/>
</dbReference>
<reference evidence="4 5" key="1">
    <citation type="journal article" date="2017" name="Nat. Ecol. Evol.">
        <title>Scallop genome provides insights into evolution of bilaterian karyotype and development.</title>
        <authorList>
            <person name="Wang S."/>
            <person name="Zhang J."/>
            <person name="Jiao W."/>
            <person name="Li J."/>
            <person name="Xun X."/>
            <person name="Sun Y."/>
            <person name="Guo X."/>
            <person name="Huan P."/>
            <person name="Dong B."/>
            <person name="Zhang L."/>
            <person name="Hu X."/>
            <person name="Sun X."/>
            <person name="Wang J."/>
            <person name="Zhao C."/>
            <person name="Wang Y."/>
            <person name="Wang D."/>
            <person name="Huang X."/>
            <person name="Wang R."/>
            <person name="Lv J."/>
            <person name="Li Y."/>
            <person name="Zhang Z."/>
            <person name="Liu B."/>
            <person name="Lu W."/>
            <person name="Hui Y."/>
            <person name="Liang J."/>
            <person name="Zhou Z."/>
            <person name="Hou R."/>
            <person name="Li X."/>
            <person name="Liu Y."/>
            <person name="Li H."/>
            <person name="Ning X."/>
            <person name="Lin Y."/>
            <person name="Zhao L."/>
            <person name="Xing Q."/>
            <person name="Dou J."/>
            <person name="Li Y."/>
            <person name="Mao J."/>
            <person name="Guo H."/>
            <person name="Dou H."/>
            <person name="Li T."/>
            <person name="Mu C."/>
            <person name="Jiang W."/>
            <person name="Fu Q."/>
            <person name="Fu X."/>
            <person name="Miao Y."/>
            <person name="Liu J."/>
            <person name="Yu Q."/>
            <person name="Li R."/>
            <person name="Liao H."/>
            <person name="Li X."/>
            <person name="Kong Y."/>
            <person name="Jiang Z."/>
            <person name="Chourrout D."/>
            <person name="Li R."/>
            <person name="Bao Z."/>
        </authorList>
    </citation>
    <scope>NUCLEOTIDE SEQUENCE [LARGE SCALE GENOMIC DNA]</scope>
    <source>
        <strain evidence="4 5">PY_sf001</strain>
    </source>
</reference>
<feature type="domain" description="Fibronectin type-III" evidence="3">
    <location>
        <begin position="181"/>
        <end position="277"/>
    </location>
</feature>
<dbReference type="InterPro" id="IPR003961">
    <property type="entry name" value="FN3_dom"/>
</dbReference>
<feature type="compositionally biased region" description="Polar residues" evidence="1">
    <location>
        <begin position="848"/>
        <end position="869"/>
    </location>
</feature>
<feature type="compositionally biased region" description="Polar residues" evidence="1">
    <location>
        <begin position="628"/>
        <end position="637"/>
    </location>
</feature>
<dbReference type="AlphaFoldDB" id="A0A210PV50"/>
<feature type="compositionally biased region" description="Low complexity" evidence="1">
    <location>
        <begin position="638"/>
        <end position="649"/>
    </location>
</feature>
<dbReference type="Proteomes" id="UP000242188">
    <property type="component" value="Unassembled WGS sequence"/>
</dbReference>
<feature type="compositionally biased region" description="Low complexity" evidence="1">
    <location>
        <begin position="831"/>
        <end position="840"/>
    </location>
</feature>
<dbReference type="PROSITE" id="PS50853">
    <property type="entry name" value="FN3"/>
    <property type="match status" value="3"/>
</dbReference>
<feature type="compositionally biased region" description="Polar residues" evidence="1">
    <location>
        <begin position="569"/>
        <end position="578"/>
    </location>
</feature>
<proteinExistence type="predicted"/>
<feature type="compositionally biased region" description="Basic and acidic residues" evidence="1">
    <location>
        <begin position="675"/>
        <end position="686"/>
    </location>
</feature>
<name>A0A210PV50_MIZYE</name>
<evidence type="ECO:0000313" key="4">
    <source>
        <dbReference type="EMBL" id="OWF40370.1"/>
    </source>
</evidence>
<dbReference type="Pfam" id="PF00041">
    <property type="entry name" value="fn3"/>
    <property type="match status" value="2"/>
</dbReference>
<feature type="domain" description="Fibronectin type-III" evidence="3">
    <location>
        <begin position="374"/>
        <end position="480"/>
    </location>
</feature>
<accession>A0A210PV50</accession>
<organism evidence="4 5">
    <name type="scientific">Mizuhopecten yessoensis</name>
    <name type="common">Japanese scallop</name>
    <name type="synonym">Patinopecten yessoensis</name>
    <dbReference type="NCBI Taxonomy" id="6573"/>
    <lineage>
        <taxon>Eukaryota</taxon>
        <taxon>Metazoa</taxon>
        <taxon>Spiralia</taxon>
        <taxon>Lophotrochozoa</taxon>
        <taxon>Mollusca</taxon>
        <taxon>Bivalvia</taxon>
        <taxon>Autobranchia</taxon>
        <taxon>Pteriomorphia</taxon>
        <taxon>Pectinida</taxon>
        <taxon>Pectinoidea</taxon>
        <taxon>Pectinidae</taxon>
        <taxon>Mizuhopecten</taxon>
    </lineage>
</organism>
<dbReference type="CDD" id="cd00063">
    <property type="entry name" value="FN3"/>
    <property type="match status" value="2"/>
</dbReference>
<feature type="compositionally biased region" description="Polar residues" evidence="1">
    <location>
        <begin position="534"/>
        <end position="548"/>
    </location>
</feature>
<evidence type="ECO:0000256" key="1">
    <source>
        <dbReference type="SAM" id="MobiDB-lite"/>
    </source>
</evidence>
<keyword evidence="2" id="KW-0472">Membrane</keyword>
<dbReference type="EMBL" id="NEDP02005472">
    <property type="protein sequence ID" value="OWF40370.1"/>
    <property type="molecule type" value="Genomic_DNA"/>
</dbReference>
<evidence type="ECO:0000259" key="3">
    <source>
        <dbReference type="PROSITE" id="PS50853"/>
    </source>
</evidence>
<comment type="caution">
    <text evidence="4">The sequence shown here is derived from an EMBL/GenBank/DDBJ whole genome shotgun (WGS) entry which is preliminary data.</text>
</comment>
<dbReference type="OrthoDB" id="6071279at2759"/>
<evidence type="ECO:0000313" key="5">
    <source>
        <dbReference type="Proteomes" id="UP000242188"/>
    </source>
</evidence>
<keyword evidence="2" id="KW-0812">Transmembrane</keyword>
<feature type="compositionally biased region" description="Basic and acidic residues" evidence="1">
    <location>
        <begin position="579"/>
        <end position="589"/>
    </location>
</feature>
<feature type="transmembrane region" description="Helical" evidence="2">
    <location>
        <begin position="485"/>
        <end position="508"/>
    </location>
</feature>
<feature type="domain" description="Fibronectin type-III" evidence="3">
    <location>
        <begin position="71"/>
        <end position="168"/>
    </location>
</feature>
<dbReference type="SUPFAM" id="SSF49265">
    <property type="entry name" value="Fibronectin type III"/>
    <property type="match status" value="2"/>
</dbReference>
<feature type="compositionally biased region" description="Basic and acidic residues" evidence="1">
    <location>
        <begin position="805"/>
        <end position="822"/>
    </location>
</feature>
<gene>
    <name evidence="4" type="ORF">KP79_PYT08317</name>
</gene>
<sequence length="869" mass="95275">MTFRGRVTFREGLTLWDCPLLSRTTCTWDAREDTIYNSYIYINLTVANIHGPPAVPFIKVINTAEIVKPNAVESFNVDFTNESTCLNLTWVFDSSIANSREKHYRVQYSPVADLSHNKTVWSDDNHVTVCYLTPYTLYKFTIAVHPDRNAMKGYWSDPVTKEIRTDQDVPNRSPEMVGYTLSSDINSQEGPDATRSYTVFWKSVPKIDRNGVITKYRIAFTDTGDHHTGSIIKNGTRIFVNIKLQRNKLYNVSIAAATVKGYSHHNSSLIIDTTGMTPADVMVERNASLYNVSWTVPGPVDLLTSYRVVYCAMIGSQQECAGELQKLNVPDSRTRHQTLPLTSNKTYLFGVSIVGAGVASAAKFESCIYVSTERPSQPQFSVDDSIGENSLRVEWDPIPCNNKQPYVTSFTITWCQTNNKLEEQCVGQNHSVVIPSTSERVFIIQNLEKGVRYGVIMLSSSSSQTSPPTEMKYGTPTNNDFSTAAIAGIVIGAVLGGVCVIAGILCFCRTTKYKISKMSKPYSIDIPQLEKDSSPTNSTGSPRSTNNSRQALLPAQHSMDIDCHKDSGKNNSGKSNGDATKRQNSRDSGKGGSLSTEPDTPDRLDPVPEDDTSPYSEIPERVGHGYTSKIQDTSGIESYNPSSSNNPYSVVHTSKPDSQTSVEEDVEEDVSQSSVERDREERTVRDSFSEVHINPTEITVMFVGATHPRRESAGSNDGYTDHNQITCEHDSGVVQPGTACTLSTENAALSQQSSTPQGNSSGTLNNTLMEATSPRPVGPVEPDHHPSVESPEETSAGVVSTSESENPRTVDSDSSDGYKTHDTIGTVTSHNTNNTQQQQQDCLPCVSRTDNSTSTSDPGSYCTMQTSAT</sequence>
<feature type="region of interest" description="Disordered" evidence="1">
    <location>
        <begin position="746"/>
        <end position="869"/>
    </location>
</feature>
<feature type="compositionally biased region" description="Polar residues" evidence="1">
    <location>
        <begin position="746"/>
        <end position="770"/>
    </location>
</feature>
<dbReference type="InterPro" id="IPR036116">
    <property type="entry name" value="FN3_sf"/>
</dbReference>